<dbReference type="RefSeq" id="XP_019855260.1">
    <property type="nucleotide sequence ID" value="XM_019999701.1"/>
</dbReference>
<dbReference type="SUPFAM" id="SSF143791">
    <property type="entry name" value="DUSP-like"/>
    <property type="match status" value="1"/>
</dbReference>
<evidence type="ECO:0000259" key="3">
    <source>
        <dbReference type="PROSITE" id="PS51283"/>
    </source>
</evidence>
<keyword evidence="1" id="KW-0645">Protease</keyword>
<dbReference type="PROSITE" id="PS51283">
    <property type="entry name" value="DUSP"/>
    <property type="match status" value="1"/>
</dbReference>
<proteinExistence type="predicted"/>
<feature type="coiled-coil region" evidence="2">
    <location>
        <begin position="3"/>
        <end position="146"/>
    </location>
</feature>
<dbReference type="KEGG" id="aqu:105313687"/>
<keyword evidence="1" id="KW-0378">Hydrolase</keyword>
<evidence type="ECO:0000313" key="4">
    <source>
        <dbReference type="EnsemblMetazoa" id="XP_019855260.1"/>
    </source>
</evidence>
<keyword evidence="5" id="KW-1185">Reference proteome</keyword>
<dbReference type="Pfam" id="PF06337">
    <property type="entry name" value="DUSP"/>
    <property type="match status" value="1"/>
</dbReference>
<name>A0AAN0JE22_AMPQE</name>
<dbReference type="GO" id="GO:0006508">
    <property type="term" value="P:proteolysis"/>
    <property type="evidence" value="ECO:0007669"/>
    <property type="project" value="UniProtKB-KW"/>
</dbReference>
<dbReference type="Pfam" id="PF14836">
    <property type="entry name" value="Ubiquitin_3"/>
    <property type="match status" value="1"/>
</dbReference>
<dbReference type="SMART" id="SM00695">
    <property type="entry name" value="DUSP"/>
    <property type="match status" value="1"/>
</dbReference>
<evidence type="ECO:0000256" key="1">
    <source>
        <dbReference type="ARBA" id="ARBA00022670"/>
    </source>
</evidence>
<dbReference type="AlphaFoldDB" id="A0AAN0JE22"/>
<dbReference type="InterPro" id="IPR028135">
    <property type="entry name" value="Ub_USP-typ"/>
</dbReference>
<accession>A0AAN0JE22</accession>
<evidence type="ECO:0000313" key="5">
    <source>
        <dbReference type="Proteomes" id="UP000007879"/>
    </source>
</evidence>
<dbReference type="Gene3D" id="3.10.20.90">
    <property type="entry name" value="Phosphatidylinositol 3-kinase Catalytic Subunit, Chain A, domain 1"/>
    <property type="match status" value="1"/>
</dbReference>
<reference evidence="4" key="2">
    <citation type="submission" date="2024-06" db="UniProtKB">
        <authorList>
            <consortium name="EnsemblMetazoa"/>
        </authorList>
    </citation>
    <scope>IDENTIFICATION</scope>
</reference>
<dbReference type="GO" id="GO:0004843">
    <property type="term" value="F:cysteine-type deubiquitinase activity"/>
    <property type="evidence" value="ECO:0007669"/>
    <property type="project" value="InterPro"/>
</dbReference>
<feature type="domain" description="DUSP" evidence="3">
    <location>
        <begin position="200"/>
        <end position="319"/>
    </location>
</feature>
<sequence length="427" mass="49682">MVLQAEKKEKDKLEKQLIGYYERLTANYERLTGDLRQISSQVTGLENALSLKEREFNDCTEVLKEAIRSRDEQLVKQQKNNMELLKKRETDLKEKHSTKLSEAKKEFESKLDEYESKLFIMEKEYKANLSRMKEEYEAKILATTENYEEQLSISREECEIRVAEVMEELTLKSRQALENAIVSKNEILSSFQSLPIASIPSYKAQNEMIQAHYLSQRGNMKKGDRWYLVDVEWFRQWKKYTGFDSWDQDSAGQASAHPGPIFNGTLFIERLFIGNVSETLKDHLIEEQHYALLPELAWNLLLSWYGLSVGSRPIIRTVVEYGSCTKHLNVEVYLIDLQLYLHPNTNNIKRHSFSRADAVSCIMTVIKEQFNIPDTTECRLWQHYMSGNYELLTDVEQAISDAGIYGSQKIALEIRNPDGTWPKSKTK</sequence>
<organism evidence="4 5">
    <name type="scientific">Amphimedon queenslandica</name>
    <name type="common">Sponge</name>
    <dbReference type="NCBI Taxonomy" id="400682"/>
    <lineage>
        <taxon>Eukaryota</taxon>
        <taxon>Metazoa</taxon>
        <taxon>Porifera</taxon>
        <taxon>Demospongiae</taxon>
        <taxon>Heteroscleromorpha</taxon>
        <taxon>Haplosclerida</taxon>
        <taxon>Niphatidae</taxon>
        <taxon>Amphimedon</taxon>
    </lineage>
</organism>
<dbReference type="InterPro" id="IPR035927">
    <property type="entry name" value="DUSP-like_sf"/>
</dbReference>
<evidence type="ECO:0000256" key="2">
    <source>
        <dbReference type="SAM" id="Coils"/>
    </source>
</evidence>
<dbReference type="Proteomes" id="UP000007879">
    <property type="component" value="Unassembled WGS sequence"/>
</dbReference>
<dbReference type="Gene3D" id="3.30.2230.10">
    <property type="entry name" value="DUSP-like"/>
    <property type="match status" value="1"/>
</dbReference>
<dbReference type="GeneID" id="105313687"/>
<keyword evidence="2" id="KW-0175">Coiled coil</keyword>
<reference evidence="5" key="1">
    <citation type="journal article" date="2010" name="Nature">
        <title>The Amphimedon queenslandica genome and the evolution of animal complexity.</title>
        <authorList>
            <person name="Srivastava M."/>
            <person name="Simakov O."/>
            <person name="Chapman J."/>
            <person name="Fahey B."/>
            <person name="Gauthier M.E."/>
            <person name="Mitros T."/>
            <person name="Richards G.S."/>
            <person name="Conaco C."/>
            <person name="Dacre M."/>
            <person name="Hellsten U."/>
            <person name="Larroux C."/>
            <person name="Putnam N.H."/>
            <person name="Stanke M."/>
            <person name="Adamska M."/>
            <person name="Darling A."/>
            <person name="Degnan S.M."/>
            <person name="Oakley T.H."/>
            <person name="Plachetzki D.C."/>
            <person name="Zhai Y."/>
            <person name="Adamski M."/>
            <person name="Calcino A."/>
            <person name="Cummins S.F."/>
            <person name="Goodstein D.M."/>
            <person name="Harris C."/>
            <person name="Jackson D.J."/>
            <person name="Leys S.P."/>
            <person name="Shu S."/>
            <person name="Woodcroft B.J."/>
            <person name="Vervoort M."/>
            <person name="Kosik K.S."/>
            <person name="Manning G."/>
            <person name="Degnan B.M."/>
            <person name="Rokhsar D.S."/>
        </authorList>
    </citation>
    <scope>NUCLEOTIDE SEQUENCE [LARGE SCALE GENOMIC DNA]</scope>
</reference>
<protein>
    <recommendedName>
        <fullName evidence="3">DUSP domain-containing protein</fullName>
    </recommendedName>
</protein>
<dbReference type="InterPro" id="IPR006615">
    <property type="entry name" value="Pept_C19_DUSP"/>
</dbReference>
<dbReference type="EnsemblMetazoa" id="XM_019999701.1">
    <property type="protein sequence ID" value="XP_019855260.1"/>
    <property type="gene ID" value="LOC105313687"/>
</dbReference>